<dbReference type="RefSeq" id="WP_135115303.1">
    <property type="nucleotide sequence ID" value="NZ_JADGLL010000043.1"/>
</dbReference>
<evidence type="ECO:0000256" key="3">
    <source>
        <dbReference type="ARBA" id="ARBA00022960"/>
    </source>
</evidence>
<accession>A0A4Y9FTA7</accession>
<dbReference type="GO" id="GO:0071555">
    <property type="term" value="P:cell wall organization"/>
    <property type="evidence" value="ECO:0007669"/>
    <property type="project" value="UniProtKB-KW"/>
</dbReference>
<dbReference type="SUPFAM" id="SSF141523">
    <property type="entry name" value="L,D-transpeptidase catalytic domain-like"/>
    <property type="match status" value="1"/>
</dbReference>
<evidence type="ECO:0000256" key="4">
    <source>
        <dbReference type="ARBA" id="ARBA00022984"/>
    </source>
</evidence>
<evidence type="ECO:0000313" key="8">
    <source>
        <dbReference type="EMBL" id="TFU31469.1"/>
    </source>
</evidence>
<dbReference type="Pfam" id="PF03734">
    <property type="entry name" value="YkuD"/>
    <property type="match status" value="1"/>
</dbReference>
<organism evidence="8 9">
    <name type="scientific">Microbacterium paludicola</name>
    <dbReference type="NCBI Taxonomy" id="300019"/>
    <lineage>
        <taxon>Bacteria</taxon>
        <taxon>Bacillati</taxon>
        <taxon>Actinomycetota</taxon>
        <taxon>Actinomycetes</taxon>
        <taxon>Micrococcales</taxon>
        <taxon>Microbacteriaceae</taxon>
        <taxon>Microbacterium</taxon>
    </lineage>
</organism>
<feature type="region of interest" description="Disordered" evidence="6">
    <location>
        <begin position="28"/>
        <end position="65"/>
    </location>
</feature>
<evidence type="ECO:0000256" key="2">
    <source>
        <dbReference type="ARBA" id="ARBA00022679"/>
    </source>
</evidence>
<evidence type="ECO:0000256" key="6">
    <source>
        <dbReference type="SAM" id="MobiDB-lite"/>
    </source>
</evidence>
<dbReference type="Proteomes" id="UP000298358">
    <property type="component" value="Unassembled WGS sequence"/>
</dbReference>
<comment type="pathway">
    <text evidence="1">Cell wall biogenesis; peptidoglycan biosynthesis.</text>
</comment>
<name>A0A4Y9FTA7_9MICO</name>
<dbReference type="OrthoDB" id="5243103at2"/>
<keyword evidence="2" id="KW-0808">Transferase</keyword>
<keyword evidence="5" id="KW-0961">Cell wall biogenesis/degradation</keyword>
<dbReference type="InterPro" id="IPR038063">
    <property type="entry name" value="Transpep_catalytic_dom"/>
</dbReference>
<dbReference type="InterPro" id="IPR005490">
    <property type="entry name" value="LD_TPept_cat_dom"/>
</dbReference>
<dbReference type="GO" id="GO:0009252">
    <property type="term" value="P:peptidoglycan biosynthetic process"/>
    <property type="evidence" value="ECO:0007669"/>
    <property type="project" value="UniProtKB-UniPathway"/>
</dbReference>
<dbReference type="CDD" id="cd16913">
    <property type="entry name" value="YkuD_like"/>
    <property type="match status" value="1"/>
</dbReference>
<dbReference type="EMBL" id="SPQB01000043">
    <property type="protein sequence ID" value="TFU31469.1"/>
    <property type="molecule type" value="Genomic_DNA"/>
</dbReference>
<comment type="caution">
    <text evidence="8">The sequence shown here is derived from an EMBL/GenBank/DDBJ whole genome shotgun (WGS) entry which is preliminary data.</text>
</comment>
<dbReference type="Gene3D" id="2.40.440.10">
    <property type="entry name" value="L,D-transpeptidase catalytic domain-like"/>
    <property type="match status" value="1"/>
</dbReference>
<keyword evidence="4" id="KW-0573">Peptidoglycan synthesis</keyword>
<feature type="compositionally biased region" description="Polar residues" evidence="6">
    <location>
        <begin position="35"/>
        <end position="46"/>
    </location>
</feature>
<protein>
    <submittedName>
        <fullName evidence="8">Murein L,D-transpeptidase</fullName>
    </submittedName>
</protein>
<dbReference type="GO" id="GO:0008360">
    <property type="term" value="P:regulation of cell shape"/>
    <property type="evidence" value="ECO:0007669"/>
    <property type="project" value="UniProtKB-KW"/>
</dbReference>
<keyword evidence="9" id="KW-1185">Reference proteome</keyword>
<gene>
    <name evidence="8" type="ORF">E4U02_13230</name>
</gene>
<sequence>MGSGVRRIALWGVVVLVVGGAVAVAVGSQAGQGAPSTARSVESPSAQPSPTPTPTPTPTLRGEPADTAAYDLGALPVADVFAINPRLPLDDDPDAPTTGLVAQPREAAAPVFDREGGEPVAQLPREQPYGGSVVPVIEEHDHWVRVLLTGRQALPGDGDPAQVTGWLRTADVDLTRNPHRVEVDLSETTVRIVTDDGSGEQETIVADDFAWGTEATPTPLGRSFVMFVDVVEEFAYTEGNPLVYLSVQSPTLPGFGGQPVAVTAFHYHAYRSGAISNGCLRVSAEATAVLSELPLGTPVHIRA</sequence>
<proteinExistence type="predicted"/>
<keyword evidence="3" id="KW-0133">Cell shape</keyword>
<dbReference type="GO" id="GO:0016740">
    <property type="term" value="F:transferase activity"/>
    <property type="evidence" value="ECO:0007669"/>
    <property type="project" value="UniProtKB-KW"/>
</dbReference>
<evidence type="ECO:0000259" key="7">
    <source>
        <dbReference type="Pfam" id="PF03734"/>
    </source>
</evidence>
<evidence type="ECO:0000256" key="5">
    <source>
        <dbReference type="ARBA" id="ARBA00023316"/>
    </source>
</evidence>
<feature type="domain" description="L,D-TPase catalytic" evidence="7">
    <location>
        <begin position="179"/>
        <end position="301"/>
    </location>
</feature>
<feature type="compositionally biased region" description="Pro residues" evidence="6">
    <location>
        <begin position="47"/>
        <end position="57"/>
    </location>
</feature>
<evidence type="ECO:0000313" key="9">
    <source>
        <dbReference type="Proteomes" id="UP000298358"/>
    </source>
</evidence>
<dbReference type="UniPathway" id="UPA00219"/>
<evidence type="ECO:0000256" key="1">
    <source>
        <dbReference type="ARBA" id="ARBA00004752"/>
    </source>
</evidence>
<dbReference type="AlphaFoldDB" id="A0A4Y9FTA7"/>
<reference evidence="8 9" key="1">
    <citation type="submission" date="2019-03" db="EMBL/GenBank/DDBJ databases">
        <title>Diversity of the mouse oral microbiome.</title>
        <authorList>
            <person name="Joseph S."/>
            <person name="Aduse-Opoku J."/>
            <person name="Curtis M."/>
            <person name="Wade W."/>
            <person name="Hashim A."/>
        </authorList>
    </citation>
    <scope>NUCLEOTIDE SEQUENCE [LARGE SCALE GENOMIC DNA]</scope>
    <source>
        <strain evidence="8 9">P1012</strain>
    </source>
</reference>